<dbReference type="InterPro" id="IPR001328">
    <property type="entry name" value="Pept_tRNA_hydro"/>
</dbReference>
<dbReference type="PANTHER" id="PTHR17224:SF1">
    <property type="entry name" value="PEPTIDYL-TRNA HYDROLASE"/>
    <property type="match status" value="1"/>
</dbReference>
<keyword evidence="4 8" id="KW-0694">RNA-binding</keyword>
<sequence>MKIIVGLGNPGKRYAHTKHNVGFTVIDEISQKLDQALTKKDFEAKFTSFQYNDEKVFLVKPLTYMNDSGRAVGPLMRYYHIAPKDLLVIQDDMDLTLGKLRLRAKGSSGGHNGIKSIIAALQTESFNRLKIGIQHPKRSKVVDWVLTPFDQDDQITMASAFDRATAAAIAWLEGASQQDIMNRFNG</sequence>
<accession>X0PDV3</accession>
<keyword evidence="2 8" id="KW-0820">tRNA-binding</keyword>
<dbReference type="CDD" id="cd00462">
    <property type="entry name" value="PTH"/>
    <property type="match status" value="1"/>
</dbReference>
<feature type="binding site" evidence="8">
    <location>
        <position position="66"/>
    </location>
    <ligand>
        <name>tRNA</name>
        <dbReference type="ChEBI" id="CHEBI:17843"/>
    </ligand>
</feature>
<dbReference type="PATRIC" id="fig|1423734.3.peg.591"/>
<dbReference type="PROSITE" id="PS01195">
    <property type="entry name" value="PEPT_TRNA_HYDROL_1"/>
    <property type="match status" value="1"/>
</dbReference>
<feature type="site" description="Discriminates between blocked and unblocked aminoacyl-tRNA" evidence="8">
    <location>
        <position position="9"/>
    </location>
</feature>
<comment type="subcellular location">
    <subcellularLocation>
        <location evidence="8">Cytoplasm</location>
    </subcellularLocation>
</comment>
<evidence type="ECO:0000256" key="8">
    <source>
        <dbReference type="HAMAP-Rule" id="MF_00083"/>
    </source>
</evidence>
<dbReference type="GO" id="GO:0004045">
    <property type="term" value="F:peptidyl-tRNA hydrolase activity"/>
    <property type="evidence" value="ECO:0007669"/>
    <property type="project" value="UniProtKB-UniRule"/>
</dbReference>
<dbReference type="AlphaFoldDB" id="X0PDV3"/>
<evidence type="ECO:0000313" key="12">
    <source>
        <dbReference type="Proteomes" id="UP000051236"/>
    </source>
</evidence>
<dbReference type="InterPro" id="IPR036416">
    <property type="entry name" value="Pept_tRNA_hydro_sf"/>
</dbReference>
<dbReference type="FunFam" id="3.40.50.1470:FF:000001">
    <property type="entry name" value="Peptidyl-tRNA hydrolase"/>
    <property type="match status" value="1"/>
</dbReference>
<dbReference type="GO" id="GO:0006515">
    <property type="term" value="P:protein quality control for misfolded or incompletely synthesized proteins"/>
    <property type="evidence" value="ECO:0007669"/>
    <property type="project" value="UniProtKB-UniRule"/>
</dbReference>
<evidence type="ECO:0000313" key="11">
    <source>
        <dbReference type="EMBL" id="KRM31524.1"/>
    </source>
</evidence>
<organism evidence="11 12">
    <name type="scientific">Agrilactobacillus composti DSM 18527 = JCM 14202</name>
    <dbReference type="NCBI Taxonomy" id="1423734"/>
    <lineage>
        <taxon>Bacteria</taxon>
        <taxon>Bacillati</taxon>
        <taxon>Bacillota</taxon>
        <taxon>Bacilli</taxon>
        <taxon>Lactobacillales</taxon>
        <taxon>Lactobacillaceae</taxon>
        <taxon>Agrilactobacillus</taxon>
    </lineage>
</organism>
<dbReference type="GO" id="GO:0072344">
    <property type="term" value="P:rescue of stalled ribosome"/>
    <property type="evidence" value="ECO:0007669"/>
    <property type="project" value="UniProtKB-UniRule"/>
</dbReference>
<feature type="site" description="Stabilizes the basic form of H active site to accept a proton" evidence="8">
    <location>
        <position position="91"/>
    </location>
</feature>
<dbReference type="PROSITE" id="PS01196">
    <property type="entry name" value="PEPT_TRNA_HYDROL_2"/>
    <property type="match status" value="1"/>
</dbReference>
<comment type="function">
    <text evidence="8">Hydrolyzes ribosome-free peptidyl-tRNAs (with 1 or more amino acids incorporated), which drop off the ribosome during protein synthesis, or as a result of ribosome stalling.</text>
</comment>
<keyword evidence="3 8" id="KW-0378">Hydrolase</keyword>
<evidence type="ECO:0000256" key="1">
    <source>
        <dbReference type="ARBA" id="ARBA00013260"/>
    </source>
</evidence>
<protein>
    <recommendedName>
        <fullName evidence="7 8">Peptidyl-tRNA hydrolase</fullName>
        <shortName evidence="8">Pth</shortName>
        <ecNumber evidence="1 8">3.1.1.29</ecNumber>
    </recommendedName>
</protein>
<reference evidence="11 12" key="1">
    <citation type="journal article" date="2015" name="Genome Announc.">
        <title>Expanding the biotechnology potential of lactobacilli through comparative genomics of 213 strains and associated genera.</title>
        <authorList>
            <person name="Sun Z."/>
            <person name="Harris H.M."/>
            <person name="McCann A."/>
            <person name="Guo C."/>
            <person name="Argimon S."/>
            <person name="Zhang W."/>
            <person name="Yang X."/>
            <person name="Jeffery I.B."/>
            <person name="Cooney J.C."/>
            <person name="Kagawa T.F."/>
            <person name="Liu W."/>
            <person name="Song Y."/>
            <person name="Salvetti E."/>
            <person name="Wrobel A."/>
            <person name="Rasinkangas P."/>
            <person name="Parkhill J."/>
            <person name="Rea M.C."/>
            <person name="O'Sullivan O."/>
            <person name="Ritari J."/>
            <person name="Douillard F.P."/>
            <person name="Paul Ross R."/>
            <person name="Yang R."/>
            <person name="Briner A.E."/>
            <person name="Felis G.E."/>
            <person name="de Vos W.M."/>
            <person name="Barrangou R."/>
            <person name="Klaenhammer T.R."/>
            <person name="Caufield P.W."/>
            <person name="Cui Y."/>
            <person name="Zhang H."/>
            <person name="O'Toole P.W."/>
        </authorList>
    </citation>
    <scope>NUCLEOTIDE SEQUENCE [LARGE SCALE GENOMIC DNA]</scope>
    <source>
        <strain evidence="11 12">DSM 18527</strain>
    </source>
</reference>
<dbReference type="STRING" id="1423734.FC83_GL000585"/>
<dbReference type="RefSeq" id="WP_035452059.1">
    <property type="nucleotide sequence ID" value="NZ_AZGA01000077.1"/>
</dbReference>
<evidence type="ECO:0000256" key="7">
    <source>
        <dbReference type="ARBA" id="ARBA00050038"/>
    </source>
</evidence>
<keyword evidence="12" id="KW-1185">Reference proteome</keyword>
<feature type="binding site" evidence="8">
    <location>
        <position position="64"/>
    </location>
    <ligand>
        <name>tRNA</name>
        <dbReference type="ChEBI" id="CHEBI:17843"/>
    </ligand>
</feature>
<proteinExistence type="inferred from homology"/>
<feature type="active site" description="Proton acceptor" evidence="8">
    <location>
        <position position="19"/>
    </location>
</feature>
<dbReference type="EMBL" id="AZGA01000077">
    <property type="protein sequence ID" value="KRM31524.1"/>
    <property type="molecule type" value="Genomic_DNA"/>
</dbReference>
<evidence type="ECO:0000256" key="4">
    <source>
        <dbReference type="ARBA" id="ARBA00022884"/>
    </source>
</evidence>
<comment type="catalytic activity">
    <reaction evidence="6 8 9">
        <text>an N-acyl-L-alpha-aminoacyl-tRNA + H2O = an N-acyl-L-amino acid + a tRNA + H(+)</text>
        <dbReference type="Rhea" id="RHEA:54448"/>
        <dbReference type="Rhea" id="RHEA-COMP:10123"/>
        <dbReference type="Rhea" id="RHEA-COMP:13883"/>
        <dbReference type="ChEBI" id="CHEBI:15377"/>
        <dbReference type="ChEBI" id="CHEBI:15378"/>
        <dbReference type="ChEBI" id="CHEBI:59874"/>
        <dbReference type="ChEBI" id="CHEBI:78442"/>
        <dbReference type="ChEBI" id="CHEBI:138191"/>
        <dbReference type="EC" id="3.1.1.29"/>
    </reaction>
</comment>
<comment type="similarity">
    <text evidence="5 8 10">Belongs to the PTH family.</text>
</comment>
<dbReference type="SUPFAM" id="SSF53178">
    <property type="entry name" value="Peptidyl-tRNA hydrolase-like"/>
    <property type="match status" value="1"/>
</dbReference>
<feature type="binding site" evidence="8">
    <location>
        <position position="14"/>
    </location>
    <ligand>
        <name>tRNA</name>
        <dbReference type="ChEBI" id="CHEBI:17843"/>
    </ligand>
</feature>
<dbReference type="EC" id="3.1.1.29" evidence="1 8"/>
<evidence type="ECO:0000256" key="2">
    <source>
        <dbReference type="ARBA" id="ARBA00022555"/>
    </source>
</evidence>
<gene>
    <name evidence="8" type="primary">pth</name>
    <name evidence="11" type="ORF">FC83_GL000585</name>
</gene>
<evidence type="ECO:0000256" key="10">
    <source>
        <dbReference type="RuleBase" id="RU004320"/>
    </source>
</evidence>
<comment type="subunit">
    <text evidence="8">Monomer.</text>
</comment>
<comment type="caution">
    <text evidence="11">The sequence shown here is derived from an EMBL/GenBank/DDBJ whole genome shotgun (WGS) entry which is preliminary data.</text>
</comment>
<comment type="function">
    <text evidence="8">Catalyzes the release of premature peptidyl moieties from peptidyl-tRNA molecules trapped in stalled 50S ribosomal subunits, and thus maintains levels of free tRNAs and 50S ribosomes.</text>
</comment>
<dbReference type="Proteomes" id="UP000051236">
    <property type="component" value="Unassembled WGS sequence"/>
</dbReference>
<evidence type="ECO:0000256" key="6">
    <source>
        <dbReference type="ARBA" id="ARBA00048707"/>
    </source>
</evidence>
<dbReference type="InterPro" id="IPR018171">
    <property type="entry name" value="Pept_tRNA_hydro_CS"/>
</dbReference>
<dbReference type="eggNOG" id="COG0193">
    <property type="taxonomic scope" value="Bacteria"/>
</dbReference>
<dbReference type="PANTHER" id="PTHR17224">
    <property type="entry name" value="PEPTIDYL-TRNA HYDROLASE"/>
    <property type="match status" value="1"/>
</dbReference>
<dbReference type="GO" id="GO:0000049">
    <property type="term" value="F:tRNA binding"/>
    <property type="evidence" value="ECO:0007669"/>
    <property type="project" value="UniProtKB-UniRule"/>
</dbReference>
<dbReference type="GO" id="GO:0005737">
    <property type="term" value="C:cytoplasm"/>
    <property type="evidence" value="ECO:0007669"/>
    <property type="project" value="UniProtKB-SubCell"/>
</dbReference>
<feature type="binding site" evidence="8">
    <location>
        <position position="112"/>
    </location>
    <ligand>
        <name>tRNA</name>
        <dbReference type="ChEBI" id="CHEBI:17843"/>
    </ligand>
</feature>
<evidence type="ECO:0000256" key="5">
    <source>
        <dbReference type="ARBA" id="ARBA00038063"/>
    </source>
</evidence>
<dbReference type="NCBIfam" id="TIGR00447">
    <property type="entry name" value="pth"/>
    <property type="match status" value="1"/>
</dbReference>
<keyword evidence="8" id="KW-0963">Cytoplasm</keyword>
<dbReference type="Gene3D" id="3.40.50.1470">
    <property type="entry name" value="Peptidyl-tRNA hydrolase"/>
    <property type="match status" value="1"/>
</dbReference>
<dbReference type="Pfam" id="PF01195">
    <property type="entry name" value="Pept_tRNA_hydro"/>
    <property type="match status" value="1"/>
</dbReference>
<dbReference type="OrthoDB" id="9800507at2"/>
<dbReference type="HAMAP" id="MF_00083">
    <property type="entry name" value="Pept_tRNA_hydro_bact"/>
    <property type="match status" value="1"/>
</dbReference>
<evidence type="ECO:0000256" key="3">
    <source>
        <dbReference type="ARBA" id="ARBA00022801"/>
    </source>
</evidence>
<name>X0PDV3_9LACO</name>
<evidence type="ECO:0000256" key="9">
    <source>
        <dbReference type="RuleBase" id="RU000673"/>
    </source>
</evidence>